<dbReference type="Proteomes" id="UP000037696">
    <property type="component" value="Unassembled WGS sequence"/>
</dbReference>
<evidence type="ECO:0000313" key="1">
    <source>
        <dbReference type="EMBL" id="KOS45368.1"/>
    </source>
</evidence>
<organism evidence="1 2">
    <name type="scientific">Penicillium nordicum</name>
    <dbReference type="NCBI Taxonomy" id="229535"/>
    <lineage>
        <taxon>Eukaryota</taxon>
        <taxon>Fungi</taxon>
        <taxon>Dikarya</taxon>
        <taxon>Ascomycota</taxon>
        <taxon>Pezizomycotina</taxon>
        <taxon>Eurotiomycetes</taxon>
        <taxon>Eurotiomycetidae</taxon>
        <taxon>Eurotiales</taxon>
        <taxon>Aspergillaceae</taxon>
        <taxon>Penicillium</taxon>
    </lineage>
</organism>
<evidence type="ECO:0000313" key="2">
    <source>
        <dbReference type="Proteomes" id="UP000037696"/>
    </source>
</evidence>
<comment type="caution">
    <text evidence="1">The sequence shown here is derived from an EMBL/GenBank/DDBJ whole genome shotgun (WGS) entry which is preliminary data.</text>
</comment>
<proteinExistence type="predicted"/>
<gene>
    <name evidence="1" type="ORF">ACN38_g3728</name>
</gene>
<reference evidence="1 2" key="1">
    <citation type="submission" date="2015-08" db="EMBL/GenBank/DDBJ databases">
        <title>Genome sequencing of Penicillium nordicum.</title>
        <authorList>
            <person name="Nguyen H.D."/>
            <person name="Seifert K.A."/>
        </authorList>
    </citation>
    <scope>NUCLEOTIDE SEQUENCE [LARGE SCALE GENOMIC DNA]</scope>
    <source>
        <strain evidence="1 2">DAOMC 185683</strain>
    </source>
</reference>
<protein>
    <submittedName>
        <fullName evidence="1">Uncharacterized protein</fullName>
    </submittedName>
</protein>
<dbReference type="EMBL" id="LHQQ01000045">
    <property type="protein sequence ID" value="KOS45368.1"/>
    <property type="molecule type" value="Genomic_DNA"/>
</dbReference>
<name>A0A0M8P575_9EURO</name>
<keyword evidence="2" id="KW-1185">Reference proteome</keyword>
<dbReference type="AlphaFoldDB" id="A0A0M8P575"/>
<sequence length="66" mass="7578">MIDDYSSLKQLYSIYLLNHFSKPGTRYTYYANHVATPSLRPEVQHTYLPTYVGTIPPSNSQDTKPP</sequence>
<accession>A0A0M8P575</accession>